<name>A0A2T0RSB7_9ACTN</name>
<accession>A0A2T0RSB7</accession>
<dbReference type="Proteomes" id="UP000239209">
    <property type="component" value="Unassembled WGS sequence"/>
</dbReference>
<sequence length="82" mass="9075">MTQTVHATRTNYLEEAAEQLRKAAAIIDFKTEERSWPLDKIAQERRLVAEGFHTIAAIEQGLVPTSLMADVLVRVAQAGAAR</sequence>
<dbReference type="EMBL" id="PVZG01000014">
    <property type="protein sequence ID" value="PRY24032.1"/>
    <property type="molecule type" value="Genomic_DNA"/>
</dbReference>
<organism evidence="1 2">
    <name type="scientific">Pseudosporangium ferrugineum</name>
    <dbReference type="NCBI Taxonomy" id="439699"/>
    <lineage>
        <taxon>Bacteria</taxon>
        <taxon>Bacillati</taxon>
        <taxon>Actinomycetota</taxon>
        <taxon>Actinomycetes</taxon>
        <taxon>Micromonosporales</taxon>
        <taxon>Micromonosporaceae</taxon>
        <taxon>Pseudosporangium</taxon>
    </lineage>
</organism>
<protein>
    <submittedName>
        <fullName evidence="1">Uncharacterized protein</fullName>
    </submittedName>
</protein>
<reference evidence="1 2" key="1">
    <citation type="submission" date="2018-03" db="EMBL/GenBank/DDBJ databases">
        <title>Genomic Encyclopedia of Archaeal and Bacterial Type Strains, Phase II (KMG-II): from individual species to whole genera.</title>
        <authorList>
            <person name="Goeker M."/>
        </authorList>
    </citation>
    <scope>NUCLEOTIDE SEQUENCE [LARGE SCALE GENOMIC DNA]</scope>
    <source>
        <strain evidence="1 2">DSM 45348</strain>
    </source>
</reference>
<dbReference type="AlphaFoldDB" id="A0A2T0RSB7"/>
<dbReference type="RefSeq" id="WP_106129423.1">
    <property type="nucleotide sequence ID" value="NZ_PVZG01000014.1"/>
</dbReference>
<keyword evidence="2" id="KW-1185">Reference proteome</keyword>
<evidence type="ECO:0000313" key="1">
    <source>
        <dbReference type="EMBL" id="PRY24032.1"/>
    </source>
</evidence>
<evidence type="ECO:0000313" key="2">
    <source>
        <dbReference type="Proteomes" id="UP000239209"/>
    </source>
</evidence>
<comment type="caution">
    <text evidence="1">The sequence shown here is derived from an EMBL/GenBank/DDBJ whole genome shotgun (WGS) entry which is preliminary data.</text>
</comment>
<gene>
    <name evidence="1" type="ORF">CLV70_114165</name>
</gene>
<proteinExistence type="predicted"/>